<dbReference type="EMBL" id="JBHULX010000004">
    <property type="protein sequence ID" value="MFD2590598.1"/>
    <property type="molecule type" value="Genomic_DNA"/>
</dbReference>
<accession>A0ABW5N7L5</accession>
<keyword evidence="1" id="KW-0472">Membrane</keyword>
<gene>
    <name evidence="2" type="ORF">ACFSTE_07110</name>
</gene>
<sequence>MKYIIRFLFIAVTIGIGVGYYFKNTGNHPTGDKCIGISILIASFLLMPLFIYHRWKDKKVKDYMLTDENLKKMRDFNSDEKK</sequence>
<name>A0ABW5N7L5_9FLAO</name>
<keyword evidence="1" id="KW-1133">Transmembrane helix</keyword>
<dbReference type="RefSeq" id="WP_176028514.1">
    <property type="nucleotide sequence ID" value="NZ_JBHSJV010000001.1"/>
</dbReference>
<evidence type="ECO:0000313" key="3">
    <source>
        <dbReference type="Proteomes" id="UP001597459"/>
    </source>
</evidence>
<evidence type="ECO:0000313" key="2">
    <source>
        <dbReference type="EMBL" id="MFD2590598.1"/>
    </source>
</evidence>
<organism evidence="2 3">
    <name type="scientific">Aquimarina hainanensis</name>
    <dbReference type="NCBI Taxonomy" id="1578017"/>
    <lineage>
        <taxon>Bacteria</taxon>
        <taxon>Pseudomonadati</taxon>
        <taxon>Bacteroidota</taxon>
        <taxon>Flavobacteriia</taxon>
        <taxon>Flavobacteriales</taxon>
        <taxon>Flavobacteriaceae</taxon>
        <taxon>Aquimarina</taxon>
    </lineage>
</organism>
<reference evidence="3" key="1">
    <citation type="journal article" date="2019" name="Int. J. Syst. Evol. Microbiol.">
        <title>The Global Catalogue of Microorganisms (GCM) 10K type strain sequencing project: providing services to taxonomists for standard genome sequencing and annotation.</title>
        <authorList>
            <consortium name="The Broad Institute Genomics Platform"/>
            <consortium name="The Broad Institute Genome Sequencing Center for Infectious Disease"/>
            <person name="Wu L."/>
            <person name="Ma J."/>
        </authorList>
    </citation>
    <scope>NUCLEOTIDE SEQUENCE [LARGE SCALE GENOMIC DNA]</scope>
    <source>
        <strain evidence="3">KCTC 42423</strain>
    </source>
</reference>
<comment type="caution">
    <text evidence="2">The sequence shown here is derived from an EMBL/GenBank/DDBJ whole genome shotgun (WGS) entry which is preliminary data.</text>
</comment>
<keyword evidence="3" id="KW-1185">Reference proteome</keyword>
<keyword evidence="1" id="KW-0812">Transmembrane</keyword>
<proteinExistence type="predicted"/>
<dbReference type="Proteomes" id="UP001597459">
    <property type="component" value="Unassembled WGS sequence"/>
</dbReference>
<feature type="transmembrane region" description="Helical" evidence="1">
    <location>
        <begin position="7"/>
        <end position="23"/>
    </location>
</feature>
<feature type="transmembrane region" description="Helical" evidence="1">
    <location>
        <begin position="35"/>
        <end position="55"/>
    </location>
</feature>
<evidence type="ECO:0000256" key="1">
    <source>
        <dbReference type="SAM" id="Phobius"/>
    </source>
</evidence>
<protein>
    <submittedName>
        <fullName evidence="2">Uncharacterized protein</fullName>
    </submittedName>
</protein>